<comment type="similarity">
    <text evidence="6">Belongs to the FNT transporter (TC 1.A.16) family.</text>
</comment>
<feature type="transmembrane region" description="Helical" evidence="7">
    <location>
        <begin position="239"/>
        <end position="259"/>
    </location>
</feature>
<keyword evidence="5 7" id="KW-0472">Membrane</keyword>
<dbReference type="PANTHER" id="PTHR30520:SF6">
    <property type="entry name" value="FORMATE_NITRATE FAMILY TRANSPORTER (EUROFUNG)"/>
    <property type="match status" value="1"/>
</dbReference>
<evidence type="ECO:0000256" key="2">
    <source>
        <dbReference type="ARBA" id="ARBA00022448"/>
    </source>
</evidence>
<dbReference type="PANTHER" id="PTHR30520">
    <property type="entry name" value="FORMATE TRANSPORTER-RELATED"/>
    <property type="match status" value="1"/>
</dbReference>
<dbReference type="GO" id="GO:0005886">
    <property type="term" value="C:plasma membrane"/>
    <property type="evidence" value="ECO:0007669"/>
    <property type="project" value="TreeGrafter"/>
</dbReference>
<evidence type="ECO:0000256" key="3">
    <source>
        <dbReference type="ARBA" id="ARBA00022692"/>
    </source>
</evidence>
<dbReference type="GO" id="GO:0015707">
    <property type="term" value="P:nitrite transport"/>
    <property type="evidence" value="ECO:0007669"/>
    <property type="project" value="TreeGrafter"/>
</dbReference>
<feature type="transmembrane region" description="Helical" evidence="7">
    <location>
        <begin position="62"/>
        <end position="86"/>
    </location>
</feature>
<feature type="transmembrane region" description="Helical" evidence="7">
    <location>
        <begin position="160"/>
        <end position="179"/>
    </location>
</feature>
<keyword evidence="9" id="KW-1185">Reference proteome</keyword>
<comment type="caution">
    <text evidence="8">The sequence shown here is derived from an EMBL/GenBank/DDBJ whole genome shotgun (WGS) entry which is preliminary data.</text>
</comment>
<comment type="subcellular location">
    <subcellularLocation>
        <location evidence="1">Membrane</location>
        <topology evidence="1">Multi-pass membrane protein</topology>
    </subcellularLocation>
</comment>
<name>A0A9P8CBI2_9HELO</name>
<evidence type="ECO:0000313" key="9">
    <source>
        <dbReference type="Proteomes" id="UP000887226"/>
    </source>
</evidence>
<dbReference type="AlphaFoldDB" id="A0A9P8CBI2"/>
<dbReference type="OrthoDB" id="4829at2759"/>
<evidence type="ECO:0000256" key="7">
    <source>
        <dbReference type="SAM" id="Phobius"/>
    </source>
</evidence>
<evidence type="ECO:0000256" key="5">
    <source>
        <dbReference type="ARBA" id="ARBA00023136"/>
    </source>
</evidence>
<accession>A0A9P8CBI2</accession>
<keyword evidence="3 7" id="KW-0812">Transmembrane</keyword>
<protein>
    <submittedName>
        <fullName evidence="8">Formate/nitrite transporter-domain-containing protein</fullName>
    </submittedName>
</protein>
<dbReference type="InterPro" id="IPR024002">
    <property type="entry name" value="For/NO2_transpt_CS"/>
</dbReference>
<dbReference type="Proteomes" id="UP000887226">
    <property type="component" value="Unassembled WGS sequence"/>
</dbReference>
<evidence type="ECO:0000256" key="6">
    <source>
        <dbReference type="ARBA" id="ARBA00049660"/>
    </source>
</evidence>
<dbReference type="FunFam" id="1.20.1080.10:FF:000011">
    <property type="entry name" value="Formate family transporter"/>
    <property type="match status" value="1"/>
</dbReference>
<keyword evidence="2" id="KW-0813">Transport</keyword>
<dbReference type="Gene3D" id="1.20.1080.10">
    <property type="entry name" value="Glycerol uptake facilitator protein"/>
    <property type="match status" value="1"/>
</dbReference>
<evidence type="ECO:0000313" key="8">
    <source>
        <dbReference type="EMBL" id="KAG9240627.1"/>
    </source>
</evidence>
<dbReference type="EMBL" id="MU254388">
    <property type="protein sequence ID" value="KAG9240627.1"/>
    <property type="molecule type" value="Genomic_DNA"/>
</dbReference>
<dbReference type="InterPro" id="IPR023271">
    <property type="entry name" value="Aquaporin-like"/>
</dbReference>
<reference evidence="8" key="1">
    <citation type="journal article" date="2021" name="IMA Fungus">
        <title>Genomic characterization of three marine fungi, including Emericellopsis atlantica sp. nov. with signatures of a generalist lifestyle and marine biomass degradation.</title>
        <authorList>
            <person name="Hagestad O.C."/>
            <person name="Hou L."/>
            <person name="Andersen J.H."/>
            <person name="Hansen E.H."/>
            <person name="Altermark B."/>
            <person name="Li C."/>
            <person name="Kuhnert E."/>
            <person name="Cox R.J."/>
            <person name="Crous P.W."/>
            <person name="Spatafora J.W."/>
            <person name="Lail K."/>
            <person name="Amirebrahimi M."/>
            <person name="Lipzen A."/>
            <person name="Pangilinan J."/>
            <person name="Andreopoulos W."/>
            <person name="Hayes R.D."/>
            <person name="Ng V."/>
            <person name="Grigoriev I.V."/>
            <person name="Jackson S.A."/>
            <person name="Sutton T.D.S."/>
            <person name="Dobson A.D.W."/>
            <person name="Rama T."/>
        </authorList>
    </citation>
    <scope>NUCLEOTIDE SEQUENCE</scope>
    <source>
        <strain evidence="8">TRa3180A</strain>
    </source>
</reference>
<evidence type="ECO:0000256" key="4">
    <source>
        <dbReference type="ARBA" id="ARBA00022989"/>
    </source>
</evidence>
<organism evidence="8 9">
    <name type="scientific">Calycina marina</name>
    <dbReference type="NCBI Taxonomy" id="1763456"/>
    <lineage>
        <taxon>Eukaryota</taxon>
        <taxon>Fungi</taxon>
        <taxon>Dikarya</taxon>
        <taxon>Ascomycota</taxon>
        <taxon>Pezizomycotina</taxon>
        <taxon>Leotiomycetes</taxon>
        <taxon>Helotiales</taxon>
        <taxon>Pezizellaceae</taxon>
        <taxon>Calycina</taxon>
    </lineage>
</organism>
<evidence type="ECO:0000256" key="1">
    <source>
        <dbReference type="ARBA" id="ARBA00004141"/>
    </source>
</evidence>
<dbReference type="GO" id="GO:0015513">
    <property type="term" value="F:high-affinity secondary active nitrite transmembrane transporter activity"/>
    <property type="evidence" value="ECO:0007669"/>
    <property type="project" value="TreeGrafter"/>
</dbReference>
<sequence>MDAFTPAQTIELISRIGAKKARMRIDKLFINSFMGGALISFGCALSLTTLSSPWFQSYAPGLIKIIAAMVFPVGLIMVVLTGADLFTSYCMYSVVALLHRRCRVLDLVKTWVVSFFGNLAGALFFMMLTAYAGDFATGDYLDEALAFARKKAVTSEWSQILLNGIICNWLVCTAVFLATSSREIISKIVAIWFPVMCFVGLGADHVIANMYFIPLAIWSGSPAPLNTGYYIWKSMIPSLIGNVIGGGFFNGVVYWYLFLHGTTVPIHFDTMPLGAVFSRQEGGSSNSTPDASKPAMGVLPDWGNVATSGIAKDYHGSQFVKENNEARSPA</sequence>
<gene>
    <name evidence="8" type="ORF">BJ878DRAFT_278302</name>
</gene>
<dbReference type="InterPro" id="IPR000292">
    <property type="entry name" value="For/NO2_transpt"/>
</dbReference>
<feature type="transmembrane region" description="Helical" evidence="7">
    <location>
        <begin position="191"/>
        <end position="219"/>
    </location>
</feature>
<dbReference type="Pfam" id="PF01226">
    <property type="entry name" value="Form_Nir_trans"/>
    <property type="match status" value="1"/>
</dbReference>
<feature type="transmembrane region" description="Helical" evidence="7">
    <location>
        <begin position="107"/>
        <end position="132"/>
    </location>
</feature>
<feature type="transmembrane region" description="Helical" evidence="7">
    <location>
        <begin position="28"/>
        <end position="50"/>
    </location>
</feature>
<keyword evidence="4 7" id="KW-1133">Transmembrane helix</keyword>
<proteinExistence type="inferred from homology"/>
<dbReference type="PROSITE" id="PS01005">
    <property type="entry name" value="FORMATE_NITRITE_TP_1"/>
    <property type="match status" value="1"/>
</dbReference>